<sequence length="254" mass="27201">MSLQASLQSAYADFQKAAPAPVIDTFNSGVQALQDSFDASKAIQPGQKLPEFTLQDATGNAVTSASLLAKGPLLLSFYRGEWCPFCNLELRALQSRLPEFTAAGVTLAAVSPHLPDTSLSVAEKHALEFPVLSDVGNQLARQLGIVWKQPEAFGPILAGFGVDWEKKYGNQSLEVPIPATVLVGADGVVRNVFLDPDYTKRLEPEAALEIAEPSSLSPSFSPRYAATIRLVLAPHARSILTPQNPGQPPHQTTT</sequence>
<dbReference type="GeneID" id="37174298"/>
<dbReference type="Pfam" id="PF00578">
    <property type="entry name" value="AhpC-TSA"/>
    <property type="match status" value="1"/>
</dbReference>
<evidence type="ECO:0000256" key="4">
    <source>
        <dbReference type="ARBA" id="ARBA00023002"/>
    </source>
</evidence>
<dbReference type="InterPro" id="IPR036249">
    <property type="entry name" value="Thioredoxin-like_sf"/>
</dbReference>
<dbReference type="Proteomes" id="UP000249497">
    <property type="component" value="Unassembled WGS sequence"/>
</dbReference>
<evidence type="ECO:0000256" key="8">
    <source>
        <dbReference type="ARBA" id="ARBA00038489"/>
    </source>
</evidence>
<dbReference type="Gene3D" id="3.40.30.10">
    <property type="entry name" value="Glutaredoxin"/>
    <property type="match status" value="1"/>
</dbReference>
<evidence type="ECO:0000256" key="5">
    <source>
        <dbReference type="ARBA" id="ARBA00023157"/>
    </source>
</evidence>
<dbReference type="PANTHER" id="PTHR42801">
    <property type="entry name" value="THIOREDOXIN-DEPENDENT PEROXIDE REDUCTASE"/>
    <property type="match status" value="1"/>
</dbReference>
<keyword evidence="6" id="KW-0676">Redox-active center</keyword>
<keyword evidence="3" id="KW-0049">Antioxidant</keyword>
<dbReference type="InterPro" id="IPR000866">
    <property type="entry name" value="AhpC/TSA"/>
</dbReference>
<accession>A0A8T8X4Y5</accession>
<dbReference type="InterPro" id="IPR050924">
    <property type="entry name" value="Peroxiredoxin_BCP/PrxQ"/>
</dbReference>
<dbReference type="InterPro" id="IPR013766">
    <property type="entry name" value="Thioredoxin_domain"/>
</dbReference>
<dbReference type="GO" id="GO:0034599">
    <property type="term" value="P:cellular response to oxidative stress"/>
    <property type="evidence" value="ECO:0007669"/>
    <property type="project" value="TreeGrafter"/>
</dbReference>
<dbReference type="GO" id="GO:0045454">
    <property type="term" value="P:cell redox homeostasis"/>
    <property type="evidence" value="ECO:0007669"/>
    <property type="project" value="TreeGrafter"/>
</dbReference>
<reference evidence="11 12" key="1">
    <citation type="submission" date="2018-02" db="EMBL/GenBank/DDBJ databases">
        <title>The genomes of Aspergillus section Nigri reveals drivers in fungal speciation.</title>
        <authorList>
            <consortium name="DOE Joint Genome Institute"/>
            <person name="Vesth T.C."/>
            <person name="Nybo J."/>
            <person name="Theobald S."/>
            <person name="Brandl J."/>
            <person name="Frisvad J.C."/>
            <person name="Nielsen K.F."/>
            <person name="Lyhne E.K."/>
            <person name="Kogle M.E."/>
            <person name="Kuo A."/>
            <person name="Riley R."/>
            <person name="Clum A."/>
            <person name="Nolan M."/>
            <person name="Lipzen A."/>
            <person name="Salamov A."/>
            <person name="Henrissat B."/>
            <person name="Wiebenga A."/>
            <person name="De vries R.P."/>
            <person name="Grigoriev I.V."/>
            <person name="Mortensen U.H."/>
            <person name="Andersen M.R."/>
            <person name="Baker S.E."/>
        </authorList>
    </citation>
    <scope>NUCLEOTIDE SEQUENCE [LARGE SCALE GENOMIC DNA]</scope>
    <source>
        <strain evidence="11 12">CBS 114.51</strain>
    </source>
</reference>
<dbReference type="EC" id="1.11.1.24" evidence="1"/>
<dbReference type="PROSITE" id="PS51352">
    <property type="entry name" value="THIOREDOXIN_2"/>
    <property type="match status" value="1"/>
</dbReference>
<gene>
    <name evidence="11" type="ORF">BO86DRAFT_378032</name>
</gene>
<feature type="domain" description="Thioredoxin" evidence="10">
    <location>
        <begin position="43"/>
        <end position="216"/>
    </location>
</feature>
<dbReference type="EMBL" id="KZ824784">
    <property type="protein sequence ID" value="RAH83146.1"/>
    <property type="molecule type" value="Genomic_DNA"/>
</dbReference>
<evidence type="ECO:0000313" key="11">
    <source>
        <dbReference type="EMBL" id="RAH83146.1"/>
    </source>
</evidence>
<keyword evidence="5" id="KW-1015">Disulfide bond</keyword>
<comment type="similarity">
    <text evidence="8">Belongs to the peroxiredoxin family. BCP/PrxQ subfamily.</text>
</comment>
<evidence type="ECO:0000256" key="2">
    <source>
        <dbReference type="ARBA" id="ARBA00022559"/>
    </source>
</evidence>
<evidence type="ECO:0000259" key="10">
    <source>
        <dbReference type="PROSITE" id="PS51352"/>
    </source>
</evidence>
<evidence type="ECO:0000256" key="7">
    <source>
        <dbReference type="ARBA" id="ARBA00032824"/>
    </source>
</evidence>
<evidence type="ECO:0000256" key="6">
    <source>
        <dbReference type="ARBA" id="ARBA00023284"/>
    </source>
</evidence>
<dbReference type="AlphaFoldDB" id="A0A8T8X4Y5"/>
<keyword evidence="4" id="KW-0560">Oxidoreductase</keyword>
<dbReference type="CDD" id="cd02970">
    <property type="entry name" value="PRX_like2"/>
    <property type="match status" value="1"/>
</dbReference>
<keyword evidence="2" id="KW-0575">Peroxidase</keyword>
<comment type="catalytic activity">
    <reaction evidence="9">
        <text>a hydroperoxide + [thioredoxin]-dithiol = an alcohol + [thioredoxin]-disulfide + H2O</text>
        <dbReference type="Rhea" id="RHEA:62620"/>
        <dbReference type="Rhea" id="RHEA-COMP:10698"/>
        <dbReference type="Rhea" id="RHEA-COMP:10700"/>
        <dbReference type="ChEBI" id="CHEBI:15377"/>
        <dbReference type="ChEBI" id="CHEBI:29950"/>
        <dbReference type="ChEBI" id="CHEBI:30879"/>
        <dbReference type="ChEBI" id="CHEBI:35924"/>
        <dbReference type="ChEBI" id="CHEBI:50058"/>
        <dbReference type="EC" id="1.11.1.24"/>
    </reaction>
</comment>
<dbReference type="GO" id="GO:0008379">
    <property type="term" value="F:thioredoxin peroxidase activity"/>
    <property type="evidence" value="ECO:0007669"/>
    <property type="project" value="TreeGrafter"/>
</dbReference>
<evidence type="ECO:0000256" key="3">
    <source>
        <dbReference type="ARBA" id="ARBA00022862"/>
    </source>
</evidence>
<dbReference type="GO" id="GO:0005737">
    <property type="term" value="C:cytoplasm"/>
    <property type="evidence" value="ECO:0007669"/>
    <property type="project" value="TreeGrafter"/>
</dbReference>
<organism evidence="11 12">
    <name type="scientific">Aspergillus japonicus CBS 114.51</name>
    <dbReference type="NCBI Taxonomy" id="1448312"/>
    <lineage>
        <taxon>Eukaryota</taxon>
        <taxon>Fungi</taxon>
        <taxon>Dikarya</taxon>
        <taxon>Ascomycota</taxon>
        <taxon>Pezizomycotina</taxon>
        <taxon>Eurotiomycetes</taxon>
        <taxon>Eurotiomycetidae</taxon>
        <taxon>Eurotiales</taxon>
        <taxon>Aspergillaceae</taxon>
        <taxon>Aspergillus</taxon>
        <taxon>Aspergillus subgen. Circumdati</taxon>
    </lineage>
</organism>
<evidence type="ECO:0000256" key="9">
    <source>
        <dbReference type="ARBA" id="ARBA00049091"/>
    </source>
</evidence>
<keyword evidence="12" id="KW-1185">Reference proteome</keyword>
<proteinExistence type="inferred from homology"/>
<protein>
    <recommendedName>
        <fullName evidence="1">thioredoxin-dependent peroxiredoxin</fullName>
        <ecNumber evidence="1">1.11.1.24</ecNumber>
    </recommendedName>
    <alternativeName>
        <fullName evidence="7">Thioredoxin peroxidase</fullName>
    </alternativeName>
</protein>
<dbReference type="PANTHER" id="PTHR42801:SF7">
    <property type="entry name" value="SLL1159 PROTEIN"/>
    <property type="match status" value="1"/>
</dbReference>
<evidence type="ECO:0000256" key="1">
    <source>
        <dbReference type="ARBA" id="ARBA00013017"/>
    </source>
</evidence>
<dbReference type="OrthoDB" id="338622at2759"/>
<dbReference type="RefSeq" id="XP_025529040.1">
    <property type="nucleotide sequence ID" value="XM_025670606.1"/>
</dbReference>
<name>A0A8T8X4Y5_ASPJA</name>
<evidence type="ECO:0000313" key="12">
    <source>
        <dbReference type="Proteomes" id="UP000249497"/>
    </source>
</evidence>
<dbReference type="SUPFAM" id="SSF52833">
    <property type="entry name" value="Thioredoxin-like"/>
    <property type="match status" value="1"/>
</dbReference>